<reference evidence="3 4" key="1">
    <citation type="submission" date="2017-11" db="EMBL/GenBank/DDBJ databases">
        <title>De-novo sequencing of pomegranate (Punica granatum L.) genome.</title>
        <authorList>
            <person name="Akparov Z."/>
            <person name="Amiraslanov A."/>
            <person name="Hajiyeva S."/>
            <person name="Abbasov M."/>
            <person name="Kaur K."/>
            <person name="Hamwieh A."/>
            <person name="Solovyev V."/>
            <person name="Salamov A."/>
            <person name="Braich B."/>
            <person name="Kosarev P."/>
            <person name="Mahmoud A."/>
            <person name="Hajiyev E."/>
            <person name="Babayeva S."/>
            <person name="Izzatullayeva V."/>
            <person name="Mammadov A."/>
            <person name="Mammadov A."/>
            <person name="Sharifova S."/>
            <person name="Ojaghi J."/>
            <person name="Eynullazada K."/>
            <person name="Bayramov B."/>
            <person name="Abdulazimova A."/>
            <person name="Shahmuradov I."/>
        </authorList>
    </citation>
    <scope>NUCLEOTIDE SEQUENCE [LARGE SCALE GENOMIC DNA]</scope>
    <source>
        <strain evidence="4">cv. AG2017</strain>
        <tissue evidence="3">Leaf</tissue>
    </source>
</reference>
<dbReference type="Proteomes" id="UP000233551">
    <property type="component" value="Unassembled WGS sequence"/>
</dbReference>
<protein>
    <recommendedName>
        <fullName evidence="2">SPARK domain-containing protein</fullName>
    </recommendedName>
</protein>
<dbReference type="Pfam" id="PF19160">
    <property type="entry name" value="SPARK"/>
    <property type="match status" value="1"/>
</dbReference>
<name>A0A2I0JAZ8_PUNGR</name>
<dbReference type="AlphaFoldDB" id="A0A2I0JAZ8"/>
<keyword evidence="4" id="KW-1185">Reference proteome</keyword>
<organism evidence="3 4">
    <name type="scientific">Punica granatum</name>
    <name type="common">Pomegranate</name>
    <dbReference type="NCBI Taxonomy" id="22663"/>
    <lineage>
        <taxon>Eukaryota</taxon>
        <taxon>Viridiplantae</taxon>
        <taxon>Streptophyta</taxon>
        <taxon>Embryophyta</taxon>
        <taxon>Tracheophyta</taxon>
        <taxon>Spermatophyta</taxon>
        <taxon>Magnoliopsida</taxon>
        <taxon>eudicotyledons</taxon>
        <taxon>Gunneridae</taxon>
        <taxon>Pentapetalae</taxon>
        <taxon>rosids</taxon>
        <taxon>malvids</taxon>
        <taxon>Myrtales</taxon>
        <taxon>Lythraceae</taxon>
        <taxon>Punica</taxon>
    </lineage>
</organism>
<accession>A0A2I0JAZ8</accession>
<evidence type="ECO:0000313" key="3">
    <source>
        <dbReference type="EMBL" id="PKI53418.1"/>
    </source>
</evidence>
<evidence type="ECO:0000259" key="2">
    <source>
        <dbReference type="Pfam" id="PF19160"/>
    </source>
</evidence>
<proteinExistence type="predicted"/>
<keyword evidence="1" id="KW-0732">Signal</keyword>
<sequence length="198" mass="21660">MKKLVVRLSVLLLAKVVGLLGLPLLSVASNTGYPVDFTIVDRVNLTSTPNRNVTFECSAINAGLELALEEFFRRTGSFLPRPESGDSCLFALQDRYPGTNIHSSCDALLAWATPSPNARATEPRQLHKRFLLDDTVGNSTSLTCLDYVKMYTAASVGLIDATTLHFVRELRALRREREAVEEIGLMLVLVVGPPVIGC</sequence>
<gene>
    <name evidence="3" type="ORF">CRG98_026207</name>
</gene>
<dbReference type="EMBL" id="PGOL01001858">
    <property type="protein sequence ID" value="PKI53418.1"/>
    <property type="molecule type" value="Genomic_DNA"/>
</dbReference>
<evidence type="ECO:0000313" key="4">
    <source>
        <dbReference type="Proteomes" id="UP000233551"/>
    </source>
</evidence>
<feature type="chain" id="PRO_5014134835" description="SPARK domain-containing protein" evidence="1">
    <location>
        <begin position="22"/>
        <end position="198"/>
    </location>
</feature>
<evidence type="ECO:0000256" key="1">
    <source>
        <dbReference type="SAM" id="SignalP"/>
    </source>
</evidence>
<dbReference type="InterPro" id="IPR043891">
    <property type="entry name" value="SPARK"/>
</dbReference>
<feature type="signal peptide" evidence="1">
    <location>
        <begin position="1"/>
        <end position="21"/>
    </location>
</feature>
<feature type="domain" description="SPARK" evidence="2">
    <location>
        <begin position="34"/>
        <end position="117"/>
    </location>
</feature>
<comment type="caution">
    <text evidence="3">The sequence shown here is derived from an EMBL/GenBank/DDBJ whole genome shotgun (WGS) entry which is preliminary data.</text>
</comment>